<reference evidence="3" key="1">
    <citation type="submission" date="2016-10" db="EMBL/GenBank/DDBJ databases">
        <authorList>
            <person name="Varghese N."/>
            <person name="Submissions S."/>
        </authorList>
    </citation>
    <scope>NUCLEOTIDE SEQUENCE [LARGE SCALE GENOMIC DNA]</scope>
    <source>
        <strain evidence="3">DSM 18579</strain>
    </source>
</reference>
<keyword evidence="1" id="KW-0812">Transmembrane</keyword>
<dbReference type="RefSeq" id="WP_093319588.1">
    <property type="nucleotide sequence ID" value="NZ_FOHV01000011.1"/>
</dbReference>
<accession>A0A1I0CKK6</accession>
<dbReference type="EMBL" id="FOHV01000011">
    <property type="protein sequence ID" value="SET20193.1"/>
    <property type="molecule type" value="Genomic_DNA"/>
</dbReference>
<evidence type="ECO:0000313" key="2">
    <source>
        <dbReference type="EMBL" id="SET20193.1"/>
    </source>
</evidence>
<name>A0A1I0CKK6_9GAMM</name>
<keyword evidence="3" id="KW-1185">Reference proteome</keyword>
<evidence type="ECO:0000313" key="3">
    <source>
        <dbReference type="Proteomes" id="UP000242642"/>
    </source>
</evidence>
<keyword evidence="1" id="KW-1133">Transmembrane helix</keyword>
<gene>
    <name evidence="2" type="ORF">SAMN02583745_01662</name>
</gene>
<dbReference type="AlphaFoldDB" id="A0A1I0CKK6"/>
<sequence>MKSKYIKYLIYAALIFIFYQVMQIICLLLIIDGNFIPERSNILFFEPTVIDEGSGGYWIYGEDNANYYYFLNDAENTYMFIKKNNNCINFDKQNFNTWCKQNYDREQ</sequence>
<evidence type="ECO:0000256" key="1">
    <source>
        <dbReference type="SAM" id="Phobius"/>
    </source>
</evidence>
<organism evidence="2 3">
    <name type="scientific">Thorsellia anophelis DSM 18579</name>
    <dbReference type="NCBI Taxonomy" id="1123402"/>
    <lineage>
        <taxon>Bacteria</taxon>
        <taxon>Pseudomonadati</taxon>
        <taxon>Pseudomonadota</taxon>
        <taxon>Gammaproteobacteria</taxon>
        <taxon>Enterobacterales</taxon>
        <taxon>Thorselliaceae</taxon>
        <taxon>Thorsellia</taxon>
    </lineage>
</organism>
<dbReference type="OrthoDB" id="1361963at2"/>
<protein>
    <submittedName>
        <fullName evidence="2">Uncharacterized protein</fullName>
    </submittedName>
</protein>
<feature type="transmembrane region" description="Helical" evidence="1">
    <location>
        <begin position="9"/>
        <end position="31"/>
    </location>
</feature>
<proteinExistence type="predicted"/>
<dbReference type="Proteomes" id="UP000242642">
    <property type="component" value="Unassembled WGS sequence"/>
</dbReference>
<keyword evidence="1" id="KW-0472">Membrane</keyword>